<dbReference type="Gene3D" id="3.30.565.10">
    <property type="entry name" value="Histidine kinase-like ATPase, C-terminal domain"/>
    <property type="match status" value="1"/>
</dbReference>
<evidence type="ECO:0000313" key="12">
    <source>
        <dbReference type="Proteomes" id="UP000199200"/>
    </source>
</evidence>
<dbReference type="PROSITE" id="PS50112">
    <property type="entry name" value="PAS"/>
    <property type="match status" value="1"/>
</dbReference>
<dbReference type="InterPro" id="IPR035965">
    <property type="entry name" value="PAS-like_dom_sf"/>
</dbReference>
<dbReference type="SUPFAM" id="SSF55785">
    <property type="entry name" value="PYP-like sensor domain (PAS domain)"/>
    <property type="match status" value="1"/>
</dbReference>
<keyword evidence="8" id="KW-0902">Two-component regulatory system</keyword>
<proteinExistence type="predicted"/>
<keyword evidence="12" id="KW-1185">Reference proteome</keyword>
<dbReference type="InterPro" id="IPR003661">
    <property type="entry name" value="HisK_dim/P_dom"/>
</dbReference>
<dbReference type="Pfam" id="PF00512">
    <property type="entry name" value="HisKA"/>
    <property type="match status" value="1"/>
</dbReference>
<gene>
    <name evidence="11" type="ORF">SAMN04488127_0371</name>
</gene>
<evidence type="ECO:0000256" key="4">
    <source>
        <dbReference type="ARBA" id="ARBA00022679"/>
    </source>
</evidence>
<dbReference type="RefSeq" id="WP_092049281.1">
    <property type="nucleotide sequence ID" value="NZ_FNZF01000001.1"/>
</dbReference>
<evidence type="ECO:0000259" key="10">
    <source>
        <dbReference type="PROSITE" id="PS50112"/>
    </source>
</evidence>
<accession>A0A1H6TEL4</accession>
<dbReference type="SUPFAM" id="SSF47384">
    <property type="entry name" value="Homodimeric domain of signal transducing histidine kinase"/>
    <property type="match status" value="1"/>
</dbReference>
<evidence type="ECO:0000313" key="11">
    <source>
        <dbReference type="EMBL" id="SEI75517.1"/>
    </source>
</evidence>
<dbReference type="GO" id="GO:0005524">
    <property type="term" value="F:ATP binding"/>
    <property type="evidence" value="ECO:0007669"/>
    <property type="project" value="UniProtKB-KW"/>
</dbReference>
<dbReference type="EMBL" id="FNZF01000001">
    <property type="protein sequence ID" value="SEI75517.1"/>
    <property type="molecule type" value="Genomic_DNA"/>
</dbReference>
<dbReference type="InterPro" id="IPR036097">
    <property type="entry name" value="HisK_dim/P_sf"/>
</dbReference>
<keyword evidence="4" id="KW-0808">Transferase</keyword>
<dbReference type="AlphaFoldDB" id="A0A1H6TEL4"/>
<dbReference type="PANTHER" id="PTHR43065:SF10">
    <property type="entry name" value="PEROXIDE STRESS-ACTIVATED HISTIDINE KINASE MAK3"/>
    <property type="match status" value="1"/>
</dbReference>
<evidence type="ECO:0000256" key="5">
    <source>
        <dbReference type="ARBA" id="ARBA00022741"/>
    </source>
</evidence>
<dbReference type="InterPro" id="IPR005467">
    <property type="entry name" value="His_kinase_dom"/>
</dbReference>
<dbReference type="SMART" id="SM00388">
    <property type="entry name" value="HisKA"/>
    <property type="match status" value="1"/>
</dbReference>
<dbReference type="InterPro" id="IPR004358">
    <property type="entry name" value="Sig_transdc_His_kin-like_C"/>
</dbReference>
<dbReference type="SUPFAM" id="SSF55874">
    <property type="entry name" value="ATPase domain of HSP90 chaperone/DNA topoisomerase II/histidine kinase"/>
    <property type="match status" value="1"/>
</dbReference>
<dbReference type="NCBIfam" id="TIGR00229">
    <property type="entry name" value="sensory_box"/>
    <property type="match status" value="1"/>
</dbReference>
<evidence type="ECO:0000256" key="7">
    <source>
        <dbReference type="ARBA" id="ARBA00022840"/>
    </source>
</evidence>
<dbReference type="Gene3D" id="3.30.450.20">
    <property type="entry name" value="PAS domain"/>
    <property type="match status" value="1"/>
</dbReference>
<comment type="catalytic activity">
    <reaction evidence="1">
        <text>ATP + protein L-histidine = ADP + protein N-phospho-L-histidine.</text>
        <dbReference type="EC" id="2.7.13.3"/>
    </reaction>
</comment>
<evidence type="ECO:0000256" key="8">
    <source>
        <dbReference type="ARBA" id="ARBA00023012"/>
    </source>
</evidence>
<dbReference type="InterPro" id="IPR000014">
    <property type="entry name" value="PAS"/>
</dbReference>
<dbReference type="SMART" id="SM00091">
    <property type="entry name" value="PAS"/>
    <property type="match status" value="2"/>
</dbReference>
<dbReference type="Proteomes" id="UP000199200">
    <property type="component" value="Unassembled WGS sequence"/>
</dbReference>
<dbReference type="PANTHER" id="PTHR43065">
    <property type="entry name" value="SENSOR HISTIDINE KINASE"/>
    <property type="match status" value="1"/>
</dbReference>
<evidence type="ECO:0000256" key="1">
    <source>
        <dbReference type="ARBA" id="ARBA00000085"/>
    </source>
</evidence>
<dbReference type="InterPro" id="IPR036890">
    <property type="entry name" value="HATPase_C_sf"/>
</dbReference>
<evidence type="ECO:0000256" key="6">
    <source>
        <dbReference type="ARBA" id="ARBA00022777"/>
    </source>
</evidence>
<dbReference type="STRING" id="426757.SAMN04488127_0371"/>
<evidence type="ECO:0000259" key="9">
    <source>
        <dbReference type="PROSITE" id="PS50109"/>
    </source>
</evidence>
<protein>
    <recommendedName>
        <fullName evidence="2">histidine kinase</fullName>
        <ecNumber evidence="2">2.7.13.3</ecNumber>
    </recommendedName>
</protein>
<dbReference type="PRINTS" id="PR00344">
    <property type="entry name" value="BCTRLSENSOR"/>
</dbReference>
<organism evidence="11 12">
    <name type="scientific">Bhargavaea ginsengi</name>
    <dbReference type="NCBI Taxonomy" id="426757"/>
    <lineage>
        <taxon>Bacteria</taxon>
        <taxon>Bacillati</taxon>
        <taxon>Bacillota</taxon>
        <taxon>Bacilli</taxon>
        <taxon>Bacillales</taxon>
        <taxon>Caryophanaceae</taxon>
        <taxon>Bhargavaea</taxon>
    </lineage>
</organism>
<dbReference type="EC" id="2.7.13.3" evidence="2"/>
<dbReference type="GO" id="GO:0000155">
    <property type="term" value="F:phosphorelay sensor kinase activity"/>
    <property type="evidence" value="ECO:0007669"/>
    <property type="project" value="InterPro"/>
</dbReference>
<dbReference type="SMART" id="SM00387">
    <property type="entry name" value="HATPase_c"/>
    <property type="match status" value="1"/>
</dbReference>
<dbReference type="InterPro" id="IPR003594">
    <property type="entry name" value="HATPase_dom"/>
</dbReference>
<feature type="domain" description="PAS" evidence="10">
    <location>
        <begin position="120"/>
        <end position="164"/>
    </location>
</feature>
<dbReference type="Pfam" id="PF13426">
    <property type="entry name" value="PAS_9"/>
    <property type="match status" value="1"/>
</dbReference>
<keyword evidence="7" id="KW-0067">ATP-binding</keyword>
<dbReference type="CDD" id="cd00130">
    <property type="entry name" value="PAS"/>
    <property type="match status" value="1"/>
</dbReference>
<dbReference type="CDD" id="cd00082">
    <property type="entry name" value="HisKA"/>
    <property type="match status" value="1"/>
</dbReference>
<evidence type="ECO:0000256" key="3">
    <source>
        <dbReference type="ARBA" id="ARBA00022553"/>
    </source>
</evidence>
<keyword evidence="5" id="KW-0547">Nucleotide-binding</keyword>
<keyword evidence="6" id="KW-0418">Kinase</keyword>
<reference evidence="12" key="1">
    <citation type="submission" date="2016-10" db="EMBL/GenBank/DDBJ databases">
        <authorList>
            <person name="Varghese N."/>
            <person name="Submissions S."/>
        </authorList>
    </citation>
    <scope>NUCLEOTIDE SEQUENCE [LARGE SCALE GENOMIC DNA]</scope>
    <source>
        <strain evidence="12">CGMCC 1.6763</strain>
    </source>
</reference>
<evidence type="ECO:0000256" key="2">
    <source>
        <dbReference type="ARBA" id="ARBA00012438"/>
    </source>
</evidence>
<feature type="domain" description="Histidine kinase" evidence="9">
    <location>
        <begin position="254"/>
        <end position="461"/>
    </location>
</feature>
<dbReference type="PROSITE" id="PS50109">
    <property type="entry name" value="HIS_KIN"/>
    <property type="match status" value="1"/>
</dbReference>
<dbReference type="Pfam" id="PF02518">
    <property type="entry name" value="HATPase_c"/>
    <property type="match status" value="1"/>
</dbReference>
<sequence length="476" mass="53663">MPQNSIMETIDFLLDETEDAVVMVNRKNECLRSNPKAVSLLGLAPGSMMDQVLQNGQLDGWSTFIEQVHPGKRVTSRFALENEGHIFPDIEVIGTVFRHSNEVILRFKMEKPKSSNNKKDNRAYHSIFHHEVNCYFVVGTDGLIQDVNERVEYFFGLKPDELIGCSYKELLKVGITENEVGIVQNGIENNGKAEFKYRFVTADEEERFYHVFVYFDSKEELYVALIRDDTEKVILKQQMEHSGSLSAVGQLAASIAHELKNAMTSVRGFTELLKLTTDQDSARYVDVIDSEMGRMESLMAEFLSLSKPSNQEDEVFELSDCLADVVMVMEPQALTRKISIFMDVQLDAEVTVKGKKHRMKQAFINLFKNALEASEPHTTLITSIEPYDQEHVVVAFSDEGSGMTDQQIKQVFLPFFTTKKEGTGLGLPFVLETAESMGGHLFVKSEPGKGTRFELLLPIHGKLAVEQPDQDALLIP</sequence>
<keyword evidence="3" id="KW-0597">Phosphoprotein</keyword>
<dbReference type="OrthoDB" id="9815750at2"/>
<dbReference type="Gene3D" id="1.10.287.130">
    <property type="match status" value="1"/>
</dbReference>
<name>A0A1H6TEL4_9BACL</name>